<dbReference type="InterPro" id="IPR002328">
    <property type="entry name" value="ADH_Zn_CS"/>
</dbReference>
<protein>
    <recommendedName>
        <fullName evidence="3">alcohol dehydrogenase</fullName>
        <ecNumber evidence="3">1.1.1.1</ecNumber>
    </recommendedName>
</protein>
<dbReference type="RefSeq" id="WP_088149224.1">
    <property type="nucleotide sequence ID" value="NZ_NHON01000001.1"/>
</dbReference>
<evidence type="ECO:0000256" key="7">
    <source>
        <dbReference type="RuleBase" id="RU361277"/>
    </source>
</evidence>
<evidence type="ECO:0000256" key="1">
    <source>
        <dbReference type="ARBA" id="ARBA00001947"/>
    </source>
</evidence>
<evidence type="ECO:0000313" key="9">
    <source>
        <dbReference type="EMBL" id="OWJ69236.1"/>
    </source>
</evidence>
<sequence>MKAARILEYHKPLVLEDIPVPEIQADEVLVKVRACGMCRSDVLLVDGFFQNYGDIPPPVIPGHEITGTLEKIGSVVPKAAGLEEGDHVVVAPGWGDGVCRHCQVGNTHICPNVRWPGFGTYGGFAEYIPVPARYVIKVAKHLQFEELAPLTDAGLTPYRGLKKIRDAGGLGPDRVIGVFGVGGLGAYAVQYAKLLGAGATVVAFARNPDKLAIAKKYGADHIINIKGKSADDVGKELKKATGQNKLDAIIDSVGAPEMMQLGFALLAISGHYADVGFVGDRIDIPLFPRVSGEQTFHGSFWGNNADLSEVMALAAEGKIQHTIETIGFDQINEYLNLLRDNRVVGRAVLKF</sequence>
<dbReference type="Pfam" id="PF00107">
    <property type="entry name" value="ADH_zinc_N"/>
    <property type="match status" value="1"/>
</dbReference>
<dbReference type="OrthoDB" id="5295340at2"/>
<dbReference type="SMART" id="SM00829">
    <property type="entry name" value="PKS_ER"/>
    <property type="match status" value="1"/>
</dbReference>
<evidence type="ECO:0000256" key="2">
    <source>
        <dbReference type="ARBA" id="ARBA00008072"/>
    </source>
</evidence>
<evidence type="ECO:0000256" key="4">
    <source>
        <dbReference type="ARBA" id="ARBA00022723"/>
    </source>
</evidence>
<comment type="similarity">
    <text evidence="2 7">Belongs to the zinc-containing alcohol dehydrogenase family.</text>
</comment>
<comment type="cofactor">
    <cofactor evidence="1 7">
        <name>Zn(2+)</name>
        <dbReference type="ChEBI" id="CHEBI:29105"/>
    </cofactor>
</comment>
<evidence type="ECO:0000256" key="6">
    <source>
        <dbReference type="ARBA" id="ARBA00023002"/>
    </source>
</evidence>
<feature type="domain" description="Enoyl reductase (ER)" evidence="8">
    <location>
        <begin position="11"/>
        <end position="349"/>
    </location>
</feature>
<evidence type="ECO:0000313" key="10">
    <source>
        <dbReference type="Proteomes" id="UP000196655"/>
    </source>
</evidence>
<dbReference type="InterPro" id="IPR013149">
    <property type="entry name" value="ADH-like_C"/>
</dbReference>
<dbReference type="InterPro" id="IPR013154">
    <property type="entry name" value="ADH-like_N"/>
</dbReference>
<dbReference type="AlphaFoldDB" id="A0A211ZVQ2"/>
<dbReference type="Proteomes" id="UP000196655">
    <property type="component" value="Unassembled WGS sequence"/>
</dbReference>
<dbReference type="GO" id="GO:0004022">
    <property type="term" value="F:alcohol dehydrogenase (NAD+) activity"/>
    <property type="evidence" value="ECO:0007669"/>
    <property type="project" value="UniProtKB-EC"/>
</dbReference>
<dbReference type="EC" id="1.1.1.1" evidence="3"/>
<name>A0A211ZVQ2_9PROT</name>
<dbReference type="Gene3D" id="3.40.50.720">
    <property type="entry name" value="NAD(P)-binding Rossmann-like Domain"/>
    <property type="match status" value="1"/>
</dbReference>
<dbReference type="EMBL" id="NHON01000001">
    <property type="protein sequence ID" value="OWJ69236.1"/>
    <property type="molecule type" value="Genomic_DNA"/>
</dbReference>
<keyword evidence="6" id="KW-0560">Oxidoreductase</keyword>
<dbReference type="Gene3D" id="3.90.180.10">
    <property type="entry name" value="Medium-chain alcohol dehydrogenases, catalytic domain"/>
    <property type="match status" value="1"/>
</dbReference>
<dbReference type="PANTHER" id="PTHR42940">
    <property type="entry name" value="ALCOHOL DEHYDROGENASE 1-RELATED"/>
    <property type="match status" value="1"/>
</dbReference>
<dbReference type="Pfam" id="PF08240">
    <property type="entry name" value="ADH_N"/>
    <property type="match status" value="1"/>
</dbReference>
<evidence type="ECO:0000256" key="5">
    <source>
        <dbReference type="ARBA" id="ARBA00022833"/>
    </source>
</evidence>
<evidence type="ECO:0000256" key="3">
    <source>
        <dbReference type="ARBA" id="ARBA00013190"/>
    </source>
</evidence>
<evidence type="ECO:0000259" key="8">
    <source>
        <dbReference type="SMART" id="SM00829"/>
    </source>
</evidence>
<dbReference type="PANTHER" id="PTHR42940:SF8">
    <property type="entry name" value="VACUOLAR PROTEIN SORTING-ASSOCIATED PROTEIN 11"/>
    <property type="match status" value="1"/>
</dbReference>
<dbReference type="SUPFAM" id="SSF50129">
    <property type="entry name" value="GroES-like"/>
    <property type="match status" value="1"/>
</dbReference>
<keyword evidence="10" id="KW-1185">Reference proteome</keyword>
<keyword evidence="4 7" id="KW-0479">Metal-binding</keyword>
<dbReference type="InterPro" id="IPR020843">
    <property type="entry name" value="ER"/>
</dbReference>
<comment type="caution">
    <text evidence="9">The sequence shown here is derived from an EMBL/GenBank/DDBJ whole genome shotgun (WGS) entry which is preliminary data.</text>
</comment>
<gene>
    <name evidence="9" type="ORF">BWR60_01510</name>
</gene>
<dbReference type="CDD" id="cd05284">
    <property type="entry name" value="arabinose_DH_like"/>
    <property type="match status" value="1"/>
</dbReference>
<dbReference type="SUPFAM" id="SSF51735">
    <property type="entry name" value="NAD(P)-binding Rossmann-fold domains"/>
    <property type="match status" value="1"/>
</dbReference>
<dbReference type="PROSITE" id="PS00059">
    <property type="entry name" value="ADH_ZINC"/>
    <property type="match status" value="1"/>
</dbReference>
<dbReference type="InterPro" id="IPR036291">
    <property type="entry name" value="NAD(P)-bd_dom_sf"/>
</dbReference>
<proteinExistence type="inferred from homology"/>
<keyword evidence="5 7" id="KW-0862">Zinc</keyword>
<dbReference type="GO" id="GO:0008270">
    <property type="term" value="F:zinc ion binding"/>
    <property type="evidence" value="ECO:0007669"/>
    <property type="project" value="InterPro"/>
</dbReference>
<dbReference type="InterPro" id="IPR011032">
    <property type="entry name" value="GroES-like_sf"/>
</dbReference>
<organism evidence="9 10">
    <name type="scientific">Inquilinus limosus</name>
    <dbReference type="NCBI Taxonomy" id="171674"/>
    <lineage>
        <taxon>Bacteria</taxon>
        <taxon>Pseudomonadati</taxon>
        <taxon>Pseudomonadota</taxon>
        <taxon>Alphaproteobacteria</taxon>
        <taxon>Rhodospirillales</taxon>
        <taxon>Rhodospirillaceae</taxon>
        <taxon>Inquilinus</taxon>
    </lineage>
</organism>
<reference evidence="10" key="1">
    <citation type="submission" date="2017-05" db="EMBL/GenBank/DDBJ databases">
        <authorList>
            <person name="Macchi M."/>
            <person name="Festa S."/>
            <person name="Coppotelli B.M."/>
            <person name="Morelli I.S."/>
        </authorList>
    </citation>
    <scope>NUCLEOTIDE SEQUENCE [LARGE SCALE GENOMIC DNA]</scope>
    <source>
        <strain evidence="10">I</strain>
    </source>
</reference>
<accession>A0A211ZVQ2</accession>